<dbReference type="NCBIfam" id="NF001813">
    <property type="entry name" value="PRK00549.1"/>
    <property type="match status" value="1"/>
</dbReference>
<dbReference type="EMBL" id="MDDC01000017">
    <property type="protein sequence ID" value="OIQ58305.1"/>
    <property type="molecule type" value="Genomic_DNA"/>
</dbReference>
<dbReference type="InterPro" id="IPR050101">
    <property type="entry name" value="CinA"/>
</dbReference>
<dbReference type="InterPro" id="IPR001453">
    <property type="entry name" value="MoaB/Mog_dom"/>
</dbReference>
<dbReference type="NCBIfam" id="TIGR00200">
    <property type="entry name" value="cinA_nterm"/>
    <property type="match status" value="1"/>
</dbReference>
<evidence type="ECO:0000259" key="2">
    <source>
        <dbReference type="SMART" id="SM00852"/>
    </source>
</evidence>
<organism evidence="3 4">
    <name type="scientific">Neomoorella thermoacetica</name>
    <name type="common">Clostridium thermoaceticum</name>
    <dbReference type="NCBI Taxonomy" id="1525"/>
    <lineage>
        <taxon>Bacteria</taxon>
        <taxon>Bacillati</taxon>
        <taxon>Bacillota</taxon>
        <taxon>Clostridia</taxon>
        <taxon>Neomoorellales</taxon>
        <taxon>Neomoorellaceae</taxon>
        <taxon>Neomoorella</taxon>
    </lineage>
</organism>
<reference evidence="3 4" key="1">
    <citation type="submission" date="2016-08" db="EMBL/GenBank/DDBJ databases">
        <title>Genome-based comparison of Moorella thermoacetic strains.</title>
        <authorList>
            <person name="Poehlein A."/>
            <person name="Bengelsdorf F.R."/>
            <person name="Esser C."/>
            <person name="Duerre P."/>
            <person name="Daniel R."/>
        </authorList>
    </citation>
    <scope>NUCLEOTIDE SEQUENCE [LARGE SCALE GENOMIC DNA]</scope>
    <source>
        <strain evidence="3 4">DSM 21394</strain>
    </source>
</reference>
<comment type="caution">
    <text evidence="3">The sequence shown here is derived from an EMBL/GenBank/DDBJ whole genome shotgun (WGS) entry which is preliminary data.</text>
</comment>
<dbReference type="InterPro" id="IPR041424">
    <property type="entry name" value="CinA_KH"/>
</dbReference>
<dbReference type="PIRSF" id="PIRSF006728">
    <property type="entry name" value="CinA"/>
    <property type="match status" value="1"/>
</dbReference>
<dbReference type="SUPFAM" id="SSF53218">
    <property type="entry name" value="Molybdenum cofactor biosynthesis proteins"/>
    <property type="match status" value="1"/>
</dbReference>
<dbReference type="OrthoDB" id="9801454at2"/>
<protein>
    <recommendedName>
        <fullName evidence="1">Putative competence-damage inducible protein</fullName>
    </recommendedName>
</protein>
<dbReference type="InterPro" id="IPR008136">
    <property type="entry name" value="CinA_C"/>
</dbReference>
<evidence type="ECO:0000313" key="3">
    <source>
        <dbReference type="EMBL" id="OIQ58305.1"/>
    </source>
</evidence>
<gene>
    <name evidence="3" type="primary">cinA_2</name>
    <name evidence="1" type="synonym">cinA</name>
    <name evidence="3" type="ORF">MOTE_21060</name>
</gene>
<dbReference type="SMART" id="SM00852">
    <property type="entry name" value="MoCF_biosynth"/>
    <property type="match status" value="1"/>
</dbReference>
<dbReference type="HAMAP" id="MF_00226_B">
    <property type="entry name" value="CinA_B"/>
    <property type="match status" value="1"/>
</dbReference>
<dbReference type="Proteomes" id="UP000182811">
    <property type="component" value="Unassembled WGS sequence"/>
</dbReference>
<name>A0A1J5NGZ7_NEOTH</name>
<dbReference type="InterPro" id="IPR036653">
    <property type="entry name" value="CinA-like_C"/>
</dbReference>
<proteinExistence type="inferred from homology"/>
<dbReference type="SUPFAM" id="SSF142433">
    <property type="entry name" value="CinA-like"/>
    <property type="match status" value="1"/>
</dbReference>
<accession>A0A1J5NGZ7</accession>
<evidence type="ECO:0000313" key="4">
    <source>
        <dbReference type="Proteomes" id="UP000182811"/>
    </source>
</evidence>
<dbReference type="AlphaFoldDB" id="A0A1J5NGZ7"/>
<dbReference type="PANTHER" id="PTHR13939">
    <property type="entry name" value="NICOTINAMIDE-NUCLEOTIDE AMIDOHYDROLASE PNCC"/>
    <property type="match status" value="1"/>
</dbReference>
<dbReference type="InterPro" id="IPR036425">
    <property type="entry name" value="MoaB/Mog-like_dom_sf"/>
</dbReference>
<dbReference type="PANTHER" id="PTHR13939:SF0">
    <property type="entry name" value="NMN AMIDOHYDROLASE-LIKE PROTEIN YFAY"/>
    <property type="match status" value="1"/>
</dbReference>
<dbReference type="Gene3D" id="3.40.980.10">
    <property type="entry name" value="MoaB/Mog-like domain"/>
    <property type="match status" value="1"/>
</dbReference>
<evidence type="ECO:0000256" key="1">
    <source>
        <dbReference type="HAMAP-Rule" id="MF_00226"/>
    </source>
</evidence>
<dbReference type="Gene3D" id="3.30.70.2860">
    <property type="match status" value="1"/>
</dbReference>
<dbReference type="Pfam" id="PF02464">
    <property type="entry name" value="CinA"/>
    <property type="match status" value="1"/>
</dbReference>
<dbReference type="InterPro" id="IPR008135">
    <property type="entry name" value="Competence-induced_CinA"/>
</dbReference>
<dbReference type="Gene3D" id="3.90.950.20">
    <property type="entry name" value="CinA-like"/>
    <property type="match status" value="1"/>
</dbReference>
<feature type="domain" description="MoaB/Mog" evidence="2">
    <location>
        <begin position="4"/>
        <end position="171"/>
    </location>
</feature>
<sequence>MQAEAIFTGTEMLLGQIVNTNAAFLGRELAAAGISLYRQVVVGDNLERIREAIDNARRRADLIIVSGGLGPTEDDLSREALTAALGLPLVEDPAARENVTRYFAARQRPMTPNNLKQALLPAGARALDNPHGTAAGIFLEHEGKVYALLPGPPREFEPMVTNQLLPRLELYGARREIILSRALKIAGMGEAAVEQTVKDLLHCENPTLAPLAKPGEVTLRLTARAESPEAARALIDPLEATIRERLGEYIFGTDDDTLEGVTGTILAARKLTLAVAESCTGGLLAHRVTNIPGSSDYFLGGMVTYSNEAKVKFLGVEPEALAAHGAVSPEVAAAMARGVRQAMGTDIGIGITGIAGPGGGSEEKPVGLVYLGIDFRGRVEVRRELFMGQRESIKWQSTQSALYLLWRSLWEQLPQ</sequence>
<dbReference type="Pfam" id="PF00994">
    <property type="entry name" value="MoCF_biosynth"/>
    <property type="match status" value="1"/>
</dbReference>
<dbReference type="CDD" id="cd00885">
    <property type="entry name" value="cinA"/>
    <property type="match status" value="1"/>
</dbReference>
<dbReference type="NCBIfam" id="TIGR00177">
    <property type="entry name" value="molyb_syn"/>
    <property type="match status" value="1"/>
</dbReference>
<dbReference type="Pfam" id="PF18146">
    <property type="entry name" value="CinA_KH"/>
    <property type="match status" value="1"/>
</dbReference>
<dbReference type="NCBIfam" id="TIGR00199">
    <property type="entry name" value="PncC_domain"/>
    <property type="match status" value="1"/>
</dbReference>
<comment type="similarity">
    <text evidence="1">Belongs to the CinA family.</text>
</comment>